<evidence type="ECO:0000313" key="1">
    <source>
        <dbReference type="EMBL" id="MVO78537.1"/>
    </source>
</evidence>
<dbReference type="EMBL" id="WQMS01000013">
    <property type="protein sequence ID" value="MVO78537.1"/>
    <property type="molecule type" value="Genomic_DNA"/>
</dbReference>
<dbReference type="Gene3D" id="1.20.120.160">
    <property type="entry name" value="HPT domain"/>
    <property type="match status" value="1"/>
</dbReference>
<accession>A0A6I4J2F2</accession>
<dbReference type="AlphaFoldDB" id="A0A6I4J2F2"/>
<name>A0A6I4J2F2_9SPHN</name>
<dbReference type="Proteomes" id="UP000441389">
    <property type="component" value="Unassembled WGS sequence"/>
</dbReference>
<dbReference type="RefSeq" id="WP_157027469.1">
    <property type="nucleotide sequence ID" value="NZ_WQMS01000013.1"/>
</dbReference>
<dbReference type="InterPro" id="IPR036641">
    <property type="entry name" value="HPT_dom_sf"/>
</dbReference>
<reference evidence="1 2" key="1">
    <citation type="submission" date="2019-12" db="EMBL/GenBank/DDBJ databases">
        <authorList>
            <person name="Huq M.A."/>
        </authorList>
    </citation>
    <scope>NUCLEOTIDE SEQUENCE [LARGE SCALE GENOMIC DNA]</scope>
    <source>
        <strain evidence="1 2">MAH-20</strain>
    </source>
</reference>
<comment type="caution">
    <text evidence="1">The sequence shown here is derived from an EMBL/GenBank/DDBJ whole genome shotgun (WGS) entry which is preliminary data.</text>
</comment>
<sequence length="98" mass="10313">MSFEQALHTSLAAAVGDDQALVAELRGAFLESATRHLDAMRRAASDTDWREAGLRLKGLAASFGATALMNEAGWAAQCPRGDAEALADIERGLAVLTI</sequence>
<protein>
    <submittedName>
        <fullName evidence="1">Hpt domain-containing protein</fullName>
    </submittedName>
</protein>
<organism evidence="1 2">
    <name type="scientific">Sphingomonas horti</name>
    <dbReference type="NCBI Taxonomy" id="2682842"/>
    <lineage>
        <taxon>Bacteria</taxon>
        <taxon>Pseudomonadati</taxon>
        <taxon>Pseudomonadota</taxon>
        <taxon>Alphaproteobacteria</taxon>
        <taxon>Sphingomonadales</taxon>
        <taxon>Sphingomonadaceae</taxon>
        <taxon>Sphingomonas</taxon>
    </lineage>
</organism>
<evidence type="ECO:0000313" key="2">
    <source>
        <dbReference type="Proteomes" id="UP000441389"/>
    </source>
</evidence>
<proteinExistence type="predicted"/>
<dbReference type="GO" id="GO:0000160">
    <property type="term" value="P:phosphorelay signal transduction system"/>
    <property type="evidence" value="ECO:0007669"/>
    <property type="project" value="InterPro"/>
</dbReference>
<gene>
    <name evidence="1" type="ORF">GON01_11420</name>
</gene>
<keyword evidence="2" id="KW-1185">Reference proteome</keyword>
<dbReference type="SUPFAM" id="SSF47226">
    <property type="entry name" value="Histidine-containing phosphotransfer domain, HPT domain"/>
    <property type="match status" value="1"/>
</dbReference>